<keyword evidence="3" id="KW-1185">Reference proteome</keyword>
<dbReference type="SUPFAM" id="SSF158682">
    <property type="entry name" value="TerB-like"/>
    <property type="match status" value="1"/>
</dbReference>
<dbReference type="OrthoDB" id="5294347at2"/>
<evidence type="ECO:0000259" key="1">
    <source>
        <dbReference type="Pfam" id="PF05099"/>
    </source>
</evidence>
<accession>A0A2P7RA81</accession>
<gene>
    <name evidence="2" type="ORF">C7I36_01790</name>
</gene>
<proteinExistence type="predicted"/>
<dbReference type="InterPro" id="IPR029024">
    <property type="entry name" value="TerB-like"/>
</dbReference>
<dbReference type="Proteomes" id="UP000242181">
    <property type="component" value="Unassembled WGS sequence"/>
</dbReference>
<dbReference type="Gene3D" id="1.10.3680.10">
    <property type="entry name" value="TerB-like"/>
    <property type="match status" value="1"/>
</dbReference>
<feature type="domain" description="Co-chaperone DjlA N-terminal" evidence="1">
    <location>
        <begin position="24"/>
        <end position="138"/>
    </location>
</feature>
<dbReference type="InterPro" id="IPR007791">
    <property type="entry name" value="DjlA_N"/>
</dbReference>
<dbReference type="RefSeq" id="WP_106452037.1">
    <property type="nucleotide sequence ID" value="NZ_PXYH01000002.1"/>
</dbReference>
<sequence length="143" mass="16677">MIDRLKKWLADSRPQAQLEQDEEVAVAALLSEVMLADGQCSAQELRRLEQLLARLFGRRIDEIHHWLEQGRARQEEAVSLYEFTSRLKALPAVRREDILLALWHMAYTDGELDPLEEAVIRQVAELLYIPHSRFIQLKHRAQP</sequence>
<reference evidence="2 3" key="1">
    <citation type="submission" date="2018-03" db="EMBL/GenBank/DDBJ databases">
        <title>The draft genome of Zobellella taiwanensis JCM 13381.</title>
        <authorList>
            <person name="Liu L."/>
            <person name="Li L."/>
            <person name="Wang T."/>
            <person name="Zhang X."/>
            <person name="Liang L."/>
        </authorList>
    </citation>
    <scope>NUCLEOTIDE SEQUENCE [LARGE SCALE GENOMIC DNA]</scope>
    <source>
        <strain evidence="2 3">JCM 13381</strain>
    </source>
</reference>
<dbReference type="CDD" id="cd07313">
    <property type="entry name" value="terB_like_2"/>
    <property type="match status" value="1"/>
</dbReference>
<evidence type="ECO:0000313" key="3">
    <source>
        <dbReference type="Proteomes" id="UP000242181"/>
    </source>
</evidence>
<dbReference type="Pfam" id="PF05099">
    <property type="entry name" value="TerB"/>
    <property type="match status" value="1"/>
</dbReference>
<organism evidence="2 3">
    <name type="scientific">Zobellella taiwanensis</name>
    <dbReference type="NCBI Taxonomy" id="347535"/>
    <lineage>
        <taxon>Bacteria</taxon>
        <taxon>Pseudomonadati</taxon>
        <taxon>Pseudomonadota</taxon>
        <taxon>Gammaproteobacteria</taxon>
        <taxon>Aeromonadales</taxon>
        <taxon>Aeromonadaceae</taxon>
        <taxon>Zobellella</taxon>
    </lineage>
</organism>
<comment type="caution">
    <text evidence="2">The sequence shown here is derived from an EMBL/GenBank/DDBJ whole genome shotgun (WGS) entry which is preliminary data.</text>
</comment>
<evidence type="ECO:0000313" key="2">
    <source>
        <dbReference type="EMBL" id="PSJ47109.1"/>
    </source>
</evidence>
<dbReference type="EMBL" id="PXYH01000002">
    <property type="protein sequence ID" value="PSJ47109.1"/>
    <property type="molecule type" value="Genomic_DNA"/>
</dbReference>
<dbReference type="AlphaFoldDB" id="A0A2P7RA81"/>
<name>A0A2P7RA81_9GAMM</name>
<protein>
    <submittedName>
        <fullName evidence="2">TerB family tellurite resistance protein</fullName>
    </submittedName>
</protein>